<dbReference type="AlphaFoldDB" id="A0A8J4ED71"/>
<proteinExistence type="predicted"/>
<reference evidence="3" key="1">
    <citation type="submission" date="2021-01" db="EMBL/GenBank/DDBJ databases">
        <title>Whole genome shotgun sequence of Virgisporangium ochraceum NBRC 16418.</title>
        <authorList>
            <person name="Komaki H."/>
            <person name="Tamura T."/>
        </authorList>
    </citation>
    <scope>NUCLEOTIDE SEQUENCE</scope>
    <source>
        <strain evidence="3">NBRC 16418</strain>
    </source>
</reference>
<dbReference type="EMBL" id="BOPH01000074">
    <property type="protein sequence ID" value="GIJ70273.1"/>
    <property type="molecule type" value="Genomic_DNA"/>
</dbReference>
<feature type="transmembrane region" description="Helical" evidence="2">
    <location>
        <begin position="97"/>
        <end position="115"/>
    </location>
</feature>
<keyword evidence="2" id="KW-0472">Membrane</keyword>
<gene>
    <name evidence="3" type="ORF">Voc01_051900</name>
</gene>
<comment type="caution">
    <text evidence="3">The sequence shown here is derived from an EMBL/GenBank/DDBJ whole genome shotgun (WGS) entry which is preliminary data.</text>
</comment>
<evidence type="ECO:0000313" key="3">
    <source>
        <dbReference type="EMBL" id="GIJ70273.1"/>
    </source>
</evidence>
<dbReference type="Proteomes" id="UP000635606">
    <property type="component" value="Unassembled WGS sequence"/>
</dbReference>
<keyword evidence="4" id="KW-1185">Reference proteome</keyword>
<dbReference type="Pfam" id="PF14030">
    <property type="entry name" value="DUF4245"/>
    <property type="match status" value="1"/>
</dbReference>
<protein>
    <recommendedName>
        <fullName evidence="5">DUF4245 domain-containing protein</fullName>
    </recommendedName>
</protein>
<dbReference type="InterPro" id="IPR025339">
    <property type="entry name" value="DUF4245"/>
</dbReference>
<name>A0A8J4ED71_9ACTN</name>
<keyword evidence="2" id="KW-0812">Transmembrane</keyword>
<dbReference type="RefSeq" id="WP_203930179.1">
    <property type="nucleotide sequence ID" value="NZ_BOPH01000074.1"/>
</dbReference>
<evidence type="ECO:0000256" key="1">
    <source>
        <dbReference type="SAM" id="MobiDB-lite"/>
    </source>
</evidence>
<keyword evidence="2" id="KW-1133">Transmembrane helix</keyword>
<feature type="region of interest" description="Disordered" evidence="1">
    <location>
        <begin position="1"/>
        <end position="73"/>
    </location>
</feature>
<feature type="compositionally biased region" description="Basic and acidic residues" evidence="1">
    <location>
        <begin position="9"/>
        <end position="20"/>
    </location>
</feature>
<accession>A0A8J4ED71</accession>
<sequence length="256" mass="27146">MTSSPGPDEAGRHAPRRPDSTDPDLAPLPPVSADGPLPNYGEPAAVATTDDDTDFDGELDGDSDGGAREVEETGLLNPHEPAAAAVAARIGRRPRDMVISVGLLLVVVFALFGMYRCLGGDEVAEVDAGPVYEEARRDGAFTLLTPSGLPDGWKSVSADYQPQSGGATLRVGWRSPDDGTLQLIESDIVPATLITRELGPDAQQTDAVVDEGGRQWQVYNARGGETAYVFQEADRTVIVTGKASEEELRAFVRSLK</sequence>
<organism evidence="3 4">
    <name type="scientific">Virgisporangium ochraceum</name>
    <dbReference type="NCBI Taxonomy" id="65505"/>
    <lineage>
        <taxon>Bacteria</taxon>
        <taxon>Bacillati</taxon>
        <taxon>Actinomycetota</taxon>
        <taxon>Actinomycetes</taxon>
        <taxon>Micromonosporales</taxon>
        <taxon>Micromonosporaceae</taxon>
        <taxon>Virgisporangium</taxon>
    </lineage>
</organism>
<evidence type="ECO:0000256" key="2">
    <source>
        <dbReference type="SAM" id="Phobius"/>
    </source>
</evidence>
<feature type="compositionally biased region" description="Acidic residues" evidence="1">
    <location>
        <begin position="49"/>
        <end position="63"/>
    </location>
</feature>
<evidence type="ECO:0008006" key="5">
    <source>
        <dbReference type="Google" id="ProtNLM"/>
    </source>
</evidence>
<evidence type="ECO:0000313" key="4">
    <source>
        <dbReference type="Proteomes" id="UP000635606"/>
    </source>
</evidence>